<reference evidence="3 4" key="1">
    <citation type="journal article" date="2015" name="Genome Announc.">
        <title>Expanding the biotechnology potential of lactobacilli through comparative genomics of 213 strains and associated genera.</title>
        <authorList>
            <person name="Sun Z."/>
            <person name="Harris H.M."/>
            <person name="McCann A."/>
            <person name="Guo C."/>
            <person name="Argimon S."/>
            <person name="Zhang W."/>
            <person name="Yang X."/>
            <person name="Jeffery I.B."/>
            <person name="Cooney J.C."/>
            <person name="Kagawa T.F."/>
            <person name="Liu W."/>
            <person name="Song Y."/>
            <person name="Salvetti E."/>
            <person name="Wrobel A."/>
            <person name="Rasinkangas P."/>
            <person name="Parkhill J."/>
            <person name="Rea M.C."/>
            <person name="O'Sullivan O."/>
            <person name="Ritari J."/>
            <person name="Douillard F.P."/>
            <person name="Paul Ross R."/>
            <person name="Yang R."/>
            <person name="Briner A.E."/>
            <person name="Felis G.E."/>
            <person name="de Vos W.M."/>
            <person name="Barrangou R."/>
            <person name="Klaenhammer T.R."/>
            <person name="Caufield P.W."/>
            <person name="Cui Y."/>
            <person name="Zhang H."/>
            <person name="O'Toole P.W."/>
        </authorList>
    </citation>
    <scope>NUCLEOTIDE SEQUENCE [LARGE SCALE GENOMIC DNA]</scope>
    <source>
        <strain evidence="3 4">DSM 21775</strain>
    </source>
</reference>
<name>A0A0R2DLY5_9LACO</name>
<organism evidence="3 4">
    <name type="scientific">Levilactobacillus senmaizukei DSM 21775 = NBRC 103853</name>
    <dbReference type="NCBI Taxonomy" id="1423803"/>
    <lineage>
        <taxon>Bacteria</taxon>
        <taxon>Bacillati</taxon>
        <taxon>Bacillota</taxon>
        <taxon>Bacilli</taxon>
        <taxon>Lactobacillales</taxon>
        <taxon>Lactobacillaceae</taxon>
        <taxon>Levilactobacillus</taxon>
    </lineage>
</organism>
<dbReference type="SMART" id="SM00513">
    <property type="entry name" value="SAP"/>
    <property type="match status" value="1"/>
</dbReference>
<comment type="caution">
    <text evidence="3">The sequence shown here is derived from an EMBL/GenBank/DDBJ whole genome shotgun (WGS) entry which is preliminary data.</text>
</comment>
<evidence type="ECO:0000259" key="2">
    <source>
        <dbReference type="PROSITE" id="PS50800"/>
    </source>
</evidence>
<feature type="region of interest" description="Disordered" evidence="1">
    <location>
        <begin position="17"/>
        <end position="53"/>
    </location>
</feature>
<dbReference type="Pfam" id="PF02037">
    <property type="entry name" value="SAP"/>
    <property type="match status" value="1"/>
</dbReference>
<dbReference type="PATRIC" id="fig|1423803.3.peg.1554"/>
<dbReference type="STRING" id="1423803.FD13_GL001508"/>
<evidence type="ECO:0000313" key="4">
    <source>
        <dbReference type="Proteomes" id="UP000051589"/>
    </source>
</evidence>
<dbReference type="SUPFAM" id="SSF68906">
    <property type="entry name" value="SAP domain"/>
    <property type="match status" value="1"/>
</dbReference>
<dbReference type="Gene3D" id="1.10.720.30">
    <property type="entry name" value="SAP domain"/>
    <property type="match status" value="1"/>
</dbReference>
<gene>
    <name evidence="3" type="ORF">FD13_GL001508</name>
</gene>
<proteinExistence type="predicted"/>
<feature type="compositionally biased region" description="Polar residues" evidence="1">
    <location>
        <begin position="19"/>
        <end position="31"/>
    </location>
</feature>
<dbReference type="PROSITE" id="PS50800">
    <property type="entry name" value="SAP"/>
    <property type="match status" value="1"/>
</dbReference>
<evidence type="ECO:0000256" key="1">
    <source>
        <dbReference type="SAM" id="MobiDB-lite"/>
    </source>
</evidence>
<protein>
    <recommendedName>
        <fullName evidence="2">SAP domain-containing protein</fullName>
    </recommendedName>
</protein>
<dbReference type="AlphaFoldDB" id="A0A0R2DLY5"/>
<keyword evidence="4" id="KW-1185">Reference proteome</keyword>
<dbReference type="EMBL" id="AYZH01000004">
    <property type="protein sequence ID" value="KRN02789.1"/>
    <property type="molecule type" value="Genomic_DNA"/>
</dbReference>
<dbReference type="OrthoDB" id="2298001at2"/>
<dbReference type="InterPro" id="IPR003034">
    <property type="entry name" value="SAP_dom"/>
</dbReference>
<feature type="domain" description="SAP" evidence="2">
    <location>
        <begin position="114"/>
        <end position="148"/>
    </location>
</feature>
<evidence type="ECO:0000313" key="3">
    <source>
        <dbReference type="EMBL" id="KRN02789.1"/>
    </source>
</evidence>
<sequence length="315" mass="35945">MSIFSWIRKQIFDPVREVSNANNSPEHSSINRPKHNDAQPHNNQTNVPDKRLMPPLEEGLLPGEVILLDWANHKSETASIPAYFKYEYGLNAAKDRHNLIRLGYLTVASPSESLKSLRVPELKDILRENNQKVSGKKPDLIQRITDNIGESSYSTSFVNRSLICTPTGNSLLEKYSYLVWAHKNNSKDGIINVANALTTTKESLLAKHINSTRVDKATFTEDYFFRQGQTLSGLWSQKKLNQVESLGLRAIQEGNWYPVIFHTLAMLYRKQQRLEDEARILEIGIERTKRNPGVARKDFTKRLDRVNELIASSKS</sequence>
<accession>A0A0R2DLY5</accession>
<dbReference type="RefSeq" id="WP_061775938.1">
    <property type="nucleotide sequence ID" value="NZ_AYZH01000004.1"/>
</dbReference>
<dbReference type="Proteomes" id="UP000051589">
    <property type="component" value="Unassembled WGS sequence"/>
</dbReference>
<dbReference type="InterPro" id="IPR036361">
    <property type="entry name" value="SAP_dom_sf"/>
</dbReference>